<dbReference type="EMBL" id="JAAGKO020000111">
    <property type="protein sequence ID" value="MDI5967682.1"/>
    <property type="molecule type" value="Genomic_DNA"/>
</dbReference>
<keyword evidence="2" id="KW-0812">Transmembrane</keyword>
<dbReference type="CDD" id="cd01127">
    <property type="entry name" value="TrwB_TraG_TraD_VirD4"/>
    <property type="match status" value="1"/>
</dbReference>
<gene>
    <name evidence="3" type="ORF">POF43_034015</name>
</gene>
<dbReference type="InterPro" id="IPR027417">
    <property type="entry name" value="P-loop_NTPase"/>
</dbReference>
<keyword evidence="2" id="KW-0472">Membrane</keyword>
<dbReference type="Gene3D" id="3.40.50.300">
    <property type="entry name" value="P-loop containing nucleotide triphosphate hydrolases"/>
    <property type="match status" value="1"/>
</dbReference>
<evidence type="ECO:0000256" key="2">
    <source>
        <dbReference type="SAM" id="Phobius"/>
    </source>
</evidence>
<proteinExistence type="predicted"/>
<name>A0ABT6WB23_9ACTN</name>
<keyword evidence="2" id="KW-1133">Transmembrane helix</keyword>
<evidence type="ECO:0000256" key="1">
    <source>
        <dbReference type="SAM" id="MobiDB-lite"/>
    </source>
</evidence>
<comment type="caution">
    <text evidence="3">The sequence shown here is derived from an EMBL/GenBank/DDBJ whole genome shotgun (WGS) entry which is preliminary data.</text>
</comment>
<protein>
    <submittedName>
        <fullName evidence="3">Type IV secretory system conjugative DNA transfer family protein</fullName>
    </submittedName>
</protein>
<keyword evidence="4" id="KW-1185">Reference proteome</keyword>
<evidence type="ECO:0000313" key="3">
    <source>
        <dbReference type="EMBL" id="MDI5967682.1"/>
    </source>
</evidence>
<reference evidence="3 4" key="1">
    <citation type="submission" date="2023-05" db="EMBL/GenBank/DDBJ databases">
        <title>Streptantibioticus silvisoli sp. nov., acidotolerant actinomycetes 1 from pine litter.</title>
        <authorList>
            <person name="Swiecimska M."/>
            <person name="Golinska P."/>
            <person name="Sangal V."/>
            <person name="Wachnowicz B."/>
            <person name="Goodfellow M."/>
        </authorList>
    </citation>
    <scope>NUCLEOTIDE SEQUENCE [LARGE SCALE GENOMIC DNA]</scope>
    <source>
        <strain evidence="3 4">SL54</strain>
    </source>
</reference>
<evidence type="ECO:0000313" key="4">
    <source>
        <dbReference type="Proteomes" id="UP001156398"/>
    </source>
</evidence>
<dbReference type="SUPFAM" id="SSF52540">
    <property type="entry name" value="P-loop containing nucleoside triphosphate hydrolases"/>
    <property type="match status" value="1"/>
</dbReference>
<dbReference type="Proteomes" id="UP001156398">
    <property type="component" value="Unassembled WGS sequence"/>
</dbReference>
<organism evidence="3 4">
    <name type="scientific">Streptantibioticus silvisoli</name>
    <dbReference type="NCBI Taxonomy" id="2705255"/>
    <lineage>
        <taxon>Bacteria</taxon>
        <taxon>Bacillati</taxon>
        <taxon>Actinomycetota</taxon>
        <taxon>Actinomycetes</taxon>
        <taxon>Kitasatosporales</taxon>
        <taxon>Streptomycetaceae</taxon>
        <taxon>Streptantibioticus</taxon>
    </lineage>
</organism>
<accession>A0ABT6WB23</accession>
<sequence>MPDGLLLLLIGFLLGITVLVWTGTGLAALINHGHWPAGLHFTRTPLAMRDLIGAPDGLGAAWPDTPAADLPHPGLFWGVLISQIMILLVVAVFAVGTLTRYRAVRTARRRAPQQPSPTTAYAPEPAPARPATAPTPVPAVPVEAVTAEREPEAEPQPEAVAVAVPAPAPAYATAPTGPPPGQLTTSCVVFTGAGPARAETGKRVVQPAVLDAEGAVLVTCADAGTWQQTVAVRGKLGPVHVFDPEHLVDTPARLRWAPHTGCEDPGTARERAAALLAPLRTHDITTNDAAATLLRCWLHAAAVDGLPFRQLHRWAGNSGSADAVRILRTARGAASGWSGELESTLHAHPERRDAAQAVIQRALSCLTSLHMRDACSPGRNDGLDLESFVAERGTLYVVGTRREDPRTDAGAMPLLTALVSCVVEHGRRMAAESSPGRLDPPVTLVLDDVATTAPLPQLPALMREGAALGLPALAVLRSEEQARHRWPGREAPALWRDAGLRVDL</sequence>
<feature type="transmembrane region" description="Helical" evidence="2">
    <location>
        <begin position="75"/>
        <end position="99"/>
    </location>
</feature>
<feature type="compositionally biased region" description="Pro residues" evidence="1">
    <location>
        <begin position="124"/>
        <end position="137"/>
    </location>
</feature>
<feature type="region of interest" description="Disordered" evidence="1">
    <location>
        <begin position="106"/>
        <end position="137"/>
    </location>
</feature>